<evidence type="ECO:0000313" key="2">
    <source>
        <dbReference type="Proteomes" id="UP000634004"/>
    </source>
</evidence>
<keyword evidence="2" id="KW-1185">Reference proteome</keyword>
<dbReference type="AlphaFoldDB" id="A0A8J3G1E0"/>
<accession>A0A8J3G1E0</accession>
<comment type="caution">
    <text evidence="1">The sequence shown here is derived from an EMBL/GenBank/DDBJ whole genome shotgun (WGS) entry which is preliminary data.</text>
</comment>
<reference evidence="1" key="2">
    <citation type="submission" date="2020-09" db="EMBL/GenBank/DDBJ databases">
        <authorList>
            <person name="Sun Q."/>
            <person name="Kim S."/>
        </authorList>
    </citation>
    <scope>NUCLEOTIDE SEQUENCE</scope>
    <source>
        <strain evidence="1">KCTC 32513</strain>
    </source>
</reference>
<dbReference type="EMBL" id="BMZH01000001">
    <property type="protein sequence ID" value="GHA84076.1"/>
    <property type="molecule type" value="Genomic_DNA"/>
</dbReference>
<name>A0A8J3G1E0_9PROT</name>
<dbReference type="Proteomes" id="UP000634004">
    <property type="component" value="Unassembled WGS sequence"/>
</dbReference>
<evidence type="ECO:0000313" key="1">
    <source>
        <dbReference type="EMBL" id="GHA84076.1"/>
    </source>
</evidence>
<reference evidence="1" key="1">
    <citation type="journal article" date="2014" name="Int. J. Syst. Evol. Microbiol.">
        <title>Complete genome sequence of Corynebacterium casei LMG S-19264T (=DSM 44701T), isolated from a smear-ripened cheese.</title>
        <authorList>
            <consortium name="US DOE Joint Genome Institute (JGI-PGF)"/>
            <person name="Walter F."/>
            <person name="Albersmeier A."/>
            <person name="Kalinowski J."/>
            <person name="Ruckert C."/>
        </authorList>
    </citation>
    <scope>NUCLEOTIDE SEQUENCE</scope>
    <source>
        <strain evidence="1">KCTC 32513</strain>
    </source>
</reference>
<sequence length="97" mass="11141">MDANLTSVQELIHLQNEQPKAMRAETAFLRSNLRSVYDKDVDIEEVQSGEQRTGWHTEQWFCSLSLARYSARYAILRTAGPDSQKAAKLKLYLPQLI</sequence>
<protein>
    <submittedName>
        <fullName evidence="1">Uncharacterized protein</fullName>
    </submittedName>
</protein>
<organism evidence="1 2">
    <name type="scientific">Algimonas arctica</name>
    <dbReference type="NCBI Taxonomy" id="1479486"/>
    <lineage>
        <taxon>Bacteria</taxon>
        <taxon>Pseudomonadati</taxon>
        <taxon>Pseudomonadota</taxon>
        <taxon>Alphaproteobacteria</taxon>
        <taxon>Maricaulales</taxon>
        <taxon>Robiginitomaculaceae</taxon>
        <taxon>Algimonas</taxon>
    </lineage>
</organism>
<gene>
    <name evidence="1" type="ORF">GCM10009069_04330</name>
</gene>
<proteinExistence type="predicted"/>